<protein>
    <submittedName>
        <fullName evidence="2">Str. FM013</fullName>
    </submittedName>
</protein>
<accession>A0A0G4PX57</accession>
<name>A0A0G4PX57_PENC3</name>
<feature type="region of interest" description="Disordered" evidence="1">
    <location>
        <begin position="24"/>
        <end position="72"/>
    </location>
</feature>
<reference evidence="2 3" key="1">
    <citation type="journal article" date="2014" name="Nat. Commun.">
        <title>Multiple recent horizontal transfers of a large genomic region in cheese making fungi.</title>
        <authorList>
            <person name="Cheeseman K."/>
            <person name="Ropars J."/>
            <person name="Renault P."/>
            <person name="Dupont J."/>
            <person name="Gouzy J."/>
            <person name="Branca A."/>
            <person name="Abraham A.L."/>
            <person name="Ceppi M."/>
            <person name="Conseiller E."/>
            <person name="Debuchy R."/>
            <person name="Malagnac F."/>
            <person name="Goarin A."/>
            <person name="Silar P."/>
            <person name="Lacoste S."/>
            <person name="Sallet E."/>
            <person name="Bensimon A."/>
            <person name="Giraud T."/>
            <person name="Brygoo Y."/>
        </authorList>
    </citation>
    <scope>NUCLEOTIDE SEQUENCE [LARGE SCALE GENOMIC DNA]</scope>
    <source>
        <strain evidence="3">FM 013</strain>
    </source>
</reference>
<evidence type="ECO:0000256" key="1">
    <source>
        <dbReference type="SAM" id="MobiDB-lite"/>
    </source>
</evidence>
<evidence type="ECO:0000313" key="3">
    <source>
        <dbReference type="Proteomes" id="UP000053732"/>
    </source>
</evidence>
<dbReference type="EMBL" id="HG793198">
    <property type="protein sequence ID" value="CRL30960.1"/>
    <property type="molecule type" value="Genomic_DNA"/>
</dbReference>
<keyword evidence="3" id="KW-1185">Reference proteome</keyword>
<gene>
    <name evidence="2" type="ORF">PCAMFM013_S065g000010</name>
</gene>
<dbReference type="Proteomes" id="UP000053732">
    <property type="component" value="Unassembled WGS sequence"/>
</dbReference>
<dbReference type="AlphaFoldDB" id="A0A0G4PX57"/>
<sequence>MPSPWLALSDGESDTSLCLPKIFSNNASDSDSSTVPSVFDLSSESESESEDESEDELASEDEEEQLPLEYYL</sequence>
<evidence type="ECO:0000313" key="2">
    <source>
        <dbReference type="EMBL" id="CRL30960.1"/>
    </source>
</evidence>
<feature type="compositionally biased region" description="Acidic residues" evidence="1">
    <location>
        <begin position="43"/>
        <end position="66"/>
    </location>
</feature>
<proteinExistence type="predicted"/>
<dbReference type="STRING" id="1429867.A0A0G4PX57"/>
<feature type="compositionally biased region" description="Polar residues" evidence="1">
    <location>
        <begin position="24"/>
        <end position="36"/>
    </location>
</feature>
<organism evidence="2 3">
    <name type="scientific">Penicillium camemberti (strain FM 013)</name>
    <dbReference type="NCBI Taxonomy" id="1429867"/>
    <lineage>
        <taxon>Eukaryota</taxon>
        <taxon>Fungi</taxon>
        <taxon>Dikarya</taxon>
        <taxon>Ascomycota</taxon>
        <taxon>Pezizomycotina</taxon>
        <taxon>Eurotiomycetes</taxon>
        <taxon>Eurotiomycetidae</taxon>
        <taxon>Eurotiales</taxon>
        <taxon>Aspergillaceae</taxon>
        <taxon>Penicillium</taxon>
    </lineage>
</organism>